<evidence type="ECO:0000256" key="4">
    <source>
        <dbReference type="SAM" id="MobiDB-lite"/>
    </source>
</evidence>
<dbReference type="InterPro" id="IPR003888">
    <property type="entry name" value="FYrich_N"/>
</dbReference>
<proteinExistence type="predicted"/>
<dbReference type="SMART" id="SM00542">
    <property type="entry name" value="FYRC"/>
    <property type="match status" value="1"/>
</dbReference>
<feature type="compositionally biased region" description="Basic and acidic residues" evidence="4">
    <location>
        <begin position="377"/>
        <end position="386"/>
    </location>
</feature>
<feature type="coiled-coil region" evidence="3">
    <location>
        <begin position="73"/>
        <end position="107"/>
    </location>
</feature>
<protein>
    <submittedName>
        <fullName evidence="5">Uncharacterized protein</fullName>
    </submittedName>
</protein>
<dbReference type="PROSITE" id="PS51542">
    <property type="entry name" value="FYRN"/>
    <property type="match status" value="1"/>
</dbReference>
<dbReference type="Proteomes" id="UP000654370">
    <property type="component" value="Unassembled WGS sequence"/>
</dbReference>
<dbReference type="InterPro" id="IPR040092">
    <property type="entry name" value="TBRG1"/>
</dbReference>
<dbReference type="GO" id="GO:0051726">
    <property type="term" value="P:regulation of cell cycle"/>
    <property type="evidence" value="ECO:0007669"/>
    <property type="project" value="TreeGrafter"/>
</dbReference>
<reference evidence="5" key="1">
    <citation type="submission" date="2020-12" db="EMBL/GenBank/DDBJ databases">
        <title>Metabolic potential, ecology and presence of endohyphal bacteria is reflected in genomic diversity of Mucoromycotina.</title>
        <authorList>
            <person name="Muszewska A."/>
            <person name="Okrasinska A."/>
            <person name="Steczkiewicz K."/>
            <person name="Drgas O."/>
            <person name="Orlowska M."/>
            <person name="Perlinska-Lenart U."/>
            <person name="Aleksandrzak-Piekarczyk T."/>
            <person name="Szatraj K."/>
            <person name="Zielenkiewicz U."/>
            <person name="Pilsyk S."/>
            <person name="Malc E."/>
            <person name="Mieczkowski P."/>
            <person name="Kruszewska J.S."/>
            <person name="Biernat P."/>
            <person name="Pawlowska J."/>
        </authorList>
    </citation>
    <scope>NUCLEOTIDE SEQUENCE</scope>
    <source>
        <strain evidence="5">WA0000067209</strain>
    </source>
</reference>
<feature type="region of interest" description="Disordered" evidence="4">
    <location>
        <begin position="1"/>
        <end position="63"/>
    </location>
</feature>
<gene>
    <name evidence="5" type="ORF">INT43_001518</name>
</gene>
<feature type="compositionally biased region" description="Polar residues" evidence="4">
    <location>
        <begin position="396"/>
        <end position="411"/>
    </location>
</feature>
<sequence length="419" mass="45771">MSPASTSNMKQHSKLLSNTSPAKHGKSPLSMSHLPPGSENSSKVLDFSNASPTKKEANDTTSQNKYNILKRDIKDLNDRNISMTKSLERANKRIRILRHERSSLLDRITKAEAMAAGSASDDSSDIGDDLGLDDEDSDGDSSLDYARYGSQSEGEEDDGEAETNDGFLIPGLSSNRVAYMTPQRLMPLQGASSDTTQTSSRKMRKVMYVAKDEDGNYQLPVQIGALTLLSLGSVVWDREGFHNERYIWPIGYSVQRSYMSMINPDSNTIYTCTIEDGGEAPQFRITPEDAKEEELVSATATGVWTTIVKRANQIRQRDVSNSVSGPEYFGFAHPTIAKMIQDLPGAERCGRYKWQNLTSMPPGPSNSRSRKGANASESKRTPHDEASPAVEAKASPSISGLKSPTPSSPATSVKAETME</sequence>
<evidence type="ECO:0000256" key="1">
    <source>
        <dbReference type="ARBA" id="ARBA00004123"/>
    </source>
</evidence>
<keyword evidence="3" id="KW-0175">Coiled coil</keyword>
<dbReference type="AlphaFoldDB" id="A0A8H7U6V2"/>
<keyword evidence="6" id="KW-1185">Reference proteome</keyword>
<feature type="region of interest" description="Disordered" evidence="4">
    <location>
        <begin position="114"/>
        <end position="167"/>
    </location>
</feature>
<keyword evidence="2" id="KW-0539">Nucleus</keyword>
<dbReference type="InterPro" id="IPR003889">
    <property type="entry name" value="FYrich_C"/>
</dbReference>
<dbReference type="EMBL" id="JAEPQZ010000018">
    <property type="protein sequence ID" value="KAG2172041.1"/>
    <property type="molecule type" value="Genomic_DNA"/>
</dbReference>
<evidence type="ECO:0000256" key="2">
    <source>
        <dbReference type="ARBA" id="ARBA00023242"/>
    </source>
</evidence>
<dbReference type="OrthoDB" id="285793at2759"/>
<dbReference type="SMART" id="SM00541">
    <property type="entry name" value="FYRN"/>
    <property type="match status" value="1"/>
</dbReference>
<feature type="compositionally biased region" description="Acidic residues" evidence="4">
    <location>
        <begin position="153"/>
        <end position="163"/>
    </location>
</feature>
<accession>A0A8H7U6V2</accession>
<feature type="compositionally biased region" description="Polar residues" evidence="4">
    <location>
        <begin position="38"/>
        <end position="52"/>
    </location>
</feature>
<dbReference type="Pfam" id="PF05965">
    <property type="entry name" value="FYRC"/>
    <property type="match status" value="1"/>
</dbReference>
<feature type="compositionally biased region" description="Polar residues" evidence="4">
    <location>
        <begin position="1"/>
        <end position="21"/>
    </location>
</feature>
<dbReference type="GO" id="GO:0005634">
    <property type="term" value="C:nucleus"/>
    <property type="evidence" value="ECO:0007669"/>
    <property type="project" value="UniProtKB-SubCell"/>
</dbReference>
<name>A0A8H7U6V2_MORIS</name>
<feature type="compositionally biased region" description="Acidic residues" evidence="4">
    <location>
        <begin position="122"/>
        <end position="141"/>
    </location>
</feature>
<feature type="region of interest" description="Disordered" evidence="4">
    <location>
        <begin position="355"/>
        <end position="419"/>
    </location>
</feature>
<dbReference type="PANTHER" id="PTHR22715:SF0">
    <property type="entry name" value="TRANSFORMING GROWTH FACTOR BETA REGULATOR 1"/>
    <property type="match status" value="1"/>
</dbReference>
<dbReference type="PANTHER" id="PTHR22715">
    <property type="entry name" value="TRANSFORMING GROWTH FACTOR BETA REGULATED GENE 1"/>
    <property type="match status" value="1"/>
</dbReference>
<comment type="caution">
    <text evidence="5">The sequence shown here is derived from an EMBL/GenBank/DDBJ whole genome shotgun (WGS) entry which is preliminary data.</text>
</comment>
<evidence type="ECO:0000256" key="3">
    <source>
        <dbReference type="SAM" id="Coils"/>
    </source>
</evidence>
<comment type="subcellular location">
    <subcellularLocation>
        <location evidence="1">Nucleus</location>
    </subcellularLocation>
</comment>
<organism evidence="5 6">
    <name type="scientific">Mortierella isabellina</name>
    <name type="common">Filamentous fungus</name>
    <name type="synonym">Umbelopsis isabellina</name>
    <dbReference type="NCBI Taxonomy" id="91625"/>
    <lineage>
        <taxon>Eukaryota</taxon>
        <taxon>Fungi</taxon>
        <taxon>Fungi incertae sedis</taxon>
        <taxon>Mucoromycota</taxon>
        <taxon>Mucoromycotina</taxon>
        <taxon>Umbelopsidomycetes</taxon>
        <taxon>Umbelopsidales</taxon>
        <taxon>Umbelopsidaceae</taxon>
        <taxon>Umbelopsis</taxon>
    </lineage>
</organism>
<evidence type="ECO:0000313" key="6">
    <source>
        <dbReference type="Proteomes" id="UP000654370"/>
    </source>
</evidence>
<evidence type="ECO:0000313" key="5">
    <source>
        <dbReference type="EMBL" id="KAG2172041.1"/>
    </source>
</evidence>
<dbReference type="Gene3D" id="3.30.160.360">
    <property type="match status" value="1"/>
</dbReference>
<dbReference type="Pfam" id="PF05964">
    <property type="entry name" value="FYRN"/>
    <property type="match status" value="1"/>
</dbReference>
<dbReference type="PROSITE" id="PS51543">
    <property type="entry name" value="FYRC"/>
    <property type="match status" value="1"/>
</dbReference>